<dbReference type="OrthoDB" id="6610253at2759"/>
<keyword evidence="2" id="KW-0547">Nucleotide-binding</keyword>
<sequence length="100" mass="11853">MVVLTFSFTGGSRYMHERTQDAMIYVRHFGRLDLFITFTCNPKWPEIVDLLNQGQKSHDRHEIIARGFSCESKTYDEVSNERLHFWKCKVSHVHCRMAET</sequence>
<dbReference type="EMBL" id="BMAO01005338">
    <property type="protein sequence ID" value="GFR00790.1"/>
    <property type="molecule type" value="Genomic_DNA"/>
</dbReference>
<feature type="domain" description="Helitron helicase-like" evidence="1">
    <location>
        <begin position="2"/>
        <end position="75"/>
    </location>
</feature>
<reference evidence="2" key="1">
    <citation type="submission" date="2020-07" db="EMBL/GenBank/DDBJ databases">
        <title>Multicomponent nature underlies the extraordinary mechanical properties of spider dragline silk.</title>
        <authorList>
            <person name="Kono N."/>
            <person name="Nakamura H."/>
            <person name="Mori M."/>
            <person name="Yoshida Y."/>
            <person name="Ohtoshi R."/>
            <person name="Malay A.D."/>
            <person name="Moran D.A.P."/>
            <person name="Tomita M."/>
            <person name="Numata K."/>
            <person name="Arakawa K."/>
        </authorList>
    </citation>
    <scope>NUCLEOTIDE SEQUENCE</scope>
</reference>
<name>A0A8X6L8V9_TRICU</name>
<comment type="caution">
    <text evidence="2">The sequence shown here is derived from an EMBL/GenBank/DDBJ whole genome shotgun (WGS) entry which is preliminary data.</text>
</comment>
<evidence type="ECO:0000313" key="2">
    <source>
        <dbReference type="EMBL" id="GFR00790.1"/>
    </source>
</evidence>
<organism evidence="2 3">
    <name type="scientific">Trichonephila clavata</name>
    <name type="common">Joro spider</name>
    <name type="synonym">Nephila clavata</name>
    <dbReference type="NCBI Taxonomy" id="2740835"/>
    <lineage>
        <taxon>Eukaryota</taxon>
        <taxon>Metazoa</taxon>
        <taxon>Ecdysozoa</taxon>
        <taxon>Arthropoda</taxon>
        <taxon>Chelicerata</taxon>
        <taxon>Arachnida</taxon>
        <taxon>Araneae</taxon>
        <taxon>Araneomorphae</taxon>
        <taxon>Entelegynae</taxon>
        <taxon>Araneoidea</taxon>
        <taxon>Nephilidae</taxon>
        <taxon>Trichonephila</taxon>
    </lineage>
</organism>
<keyword evidence="2" id="KW-0378">Hydrolase</keyword>
<accession>A0A8X6L8V9</accession>
<evidence type="ECO:0000313" key="3">
    <source>
        <dbReference type="Proteomes" id="UP000887116"/>
    </source>
</evidence>
<protein>
    <submittedName>
        <fullName evidence="2">ATP-dependent DNA helicase</fullName>
    </submittedName>
</protein>
<evidence type="ECO:0000259" key="1">
    <source>
        <dbReference type="Pfam" id="PF14214"/>
    </source>
</evidence>
<gene>
    <name evidence="2" type="primary">EVAR_67759_1</name>
    <name evidence="2" type="ORF">TNCT_384061</name>
</gene>
<proteinExistence type="predicted"/>
<keyword evidence="2" id="KW-0067">ATP-binding</keyword>
<dbReference type="GO" id="GO:0004386">
    <property type="term" value="F:helicase activity"/>
    <property type="evidence" value="ECO:0007669"/>
    <property type="project" value="UniProtKB-KW"/>
</dbReference>
<dbReference type="Pfam" id="PF14214">
    <property type="entry name" value="Helitron_like_N"/>
    <property type="match status" value="1"/>
</dbReference>
<keyword evidence="3" id="KW-1185">Reference proteome</keyword>
<dbReference type="InterPro" id="IPR025476">
    <property type="entry name" value="Helitron_helicase-like"/>
</dbReference>
<keyword evidence="2" id="KW-0347">Helicase</keyword>
<dbReference type="Proteomes" id="UP000887116">
    <property type="component" value="Unassembled WGS sequence"/>
</dbReference>
<dbReference type="AlphaFoldDB" id="A0A8X6L8V9"/>